<feature type="domain" description="PPIase FKBP-type" evidence="4">
    <location>
        <begin position="23"/>
        <end position="85"/>
    </location>
</feature>
<dbReference type="NCBIfam" id="TIGR00115">
    <property type="entry name" value="tig"/>
    <property type="match status" value="1"/>
</dbReference>
<feature type="non-terminal residue" evidence="6">
    <location>
        <position position="1"/>
    </location>
</feature>
<dbReference type="InterPro" id="IPR008880">
    <property type="entry name" value="Trigger_fac_C"/>
</dbReference>
<dbReference type="InterPro" id="IPR046357">
    <property type="entry name" value="PPIase_dom_sf"/>
</dbReference>
<dbReference type="Pfam" id="PF05698">
    <property type="entry name" value="Trigger_C"/>
    <property type="match status" value="1"/>
</dbReference>
<gene>
    <name evidence="6" type="ORF">METZ01_LOCUS349990</name>
</gene>
<dbReference type="InterPro" id="IPR027304">
    <property type="entry name" value="Trigger_fact/SurA_dom_sf"/>
</dbReference>
<name>A0A382RHN0_9ZZZZ</name>
<dbReference type="InterPro" id="IPR001179">
    <property type="entry name" value="PPIase_FKBP_dom"/>
</dbReference>
<proteinExistence type="predicted"/>
<feature type="coiled-coil region" evidence="3">
    <location>
        <begin position="138"/>
        <end position="199"/>
    </location>
</feature>
<evidence type="ECO:0000313" key="6">
    <source>
        <dbReference type="EMBL" id="SVC97136.1"/>
    </source>
</evidence>
<dbReference type="EMBL" id="UINC01121754">
    <property type="protein sequence ID" value="SVC97136.1"/>
    <property type="molecule type" value="Genomic_DNA"/>
</dbReference>
<dbReference type="InterPro" id="IPR005215">
    <property type="entry name" value="Trig_fac"/>
</dbReference>
<dbReference type="GO" id="GO:0015031">
    <property type="term" value="P:protein transport"/>
    <property type="evidence" value="ECO:0007669"/>
    <property type="project" value="InterPro"/>
</dbReference>
<evidence type="ECO:0000259" key="4">
    <source>
        <dbReference type="Pfam" id="PF00254"/>
    </source>
</evidence>
<feature type="domain" description="Trigger factor C-terminal" evidence="5">
    <location>
        <begin position="128"/>
        <end position="283"/>
    </location>
</feature>
<keyword evidence="2" id="KW-0413">Isomerase</keyword>
<keyword evidence="3" id="KW-0175">Coiled coil</keyword>
<dbReference type="InterPro" id="IPR037041">
    <property type="entry name" value="Trigger_fac_C_sf"/>
</dbReference>
<keyword evidence="1" id="KW-0697">Rotamase</keyword>
<dbReference type="SUPFAM" id="SSF109998">
    <property type="entry name" value="Triger factor/SurA peptide-binding domain-like"/>
    <property type="match status" value="1"/>
</dbReference>
<evidence type="ECO:0000259" key="5">
    <source>
        <dbReference type="Pfam" id="PF05698"/>
    </source>
</evidence>
<dbReference type="Gene3D" id="3.10.50.40">
    <property type="match status" value="1"/>
</dbReference>
<evidence type="ECO:0000256" key="2">
    <source>
        <dbReference type="ARBA" id="ARBA00023235"/>
    </source>
</evidence>
<protein>
    <submittedName>
        <fullName evidence="6">Uncharacterized protein</fullName>
    </submittedName>
</protein>
<accession>A0A382RHN0</accession>
<dbReference type="Gene3D" id="1.10.3120.10">
    <property type="entry name" value="Trigger factor, C-terminal domain"/>
    <property type="match status" value="1"/>
</dbReference>
<dbReference type="GO" id="GO:0003755">
    <property type="term" value="F:peptidyl-prolyl cis-trans isomerase activity"/>
    <property type="evidence" value="ECO:0007669"/>
    <property type="project" value="UniProtKB-KW"/>
</dbReference>
<evidence type="ECO:0000256" key="1">
    <source>
        <dbReference type="ARBA" id="ARBA00023110"/>
    </source>
</evidence>
<dbReference type="SUPFAM" id="SSF54534">
    <property type="entry name" value="FKBP-like"/>
    <property type="match status" value="1"/>
</dbReference>
<dbReference type="Pfam" id="PF00254">
    <property type="entry name" value="FKBP_C"/>
    <property type="match status" value="1"/>
</dbReference>
<organism evidence="6">
    <name type="scientific">marine metagenome</name>
    <dbReference type="NCBI Taxonomy" id="408172"/>
    <lineage>
        <taxon>unclassified sequences</taxon>
        <taxon>metagenomes</taxon>
        <taxon>ecological metagenomes</taxon>
    </lineage>
</organism>
<sequence length="294" mass="33978">EVDKYIEQLRNREASFVPIEIDRSAQEDDCVQIDWESSIDGEPIENGSGKDSDIELGKESFHPDIESAIVGMEVGESKTTEVTFENEPEGGEGATLATFNFTLKAITEKQLPELDDSFAKNHEYENYDQMYAEIWNDLVEEKKRLRRLEQQQEVTDQLIEAIDLEIPSSMVDQYVEQSIKNIEQQLKRDGQTAEEANINFETLPQELRESTIKQTKLNWIFDKIAENENISITDDELDLSVRSVARQQDRDPDKYLSLLRASNRLDSYRNELRYQKICDLLIESASEKQKLIIT</sequence>
<dbReference type="GO" id="GO:0006457">
    <property type="term" value="P:protein folding"/>
    <property type="evidence" value="ECO:0007669"/>
    <property type="project" value="InterPro"/>
</dbReference>
<reference evidence="6" key="1">
    <citation type="submission" date="2018-05" db="EMBL/GenBank/DDBJ databases">
        <authorList>
            <person name="Lanie J.A."/>
            <person name="Ng W.-L."/>
            <person name="Kazmierczak K.M."/>
            <person name="Andrzejewski T.M."/>
            <person name="Davidsen T.M."/>
            <person name="Wayne K.J."/>
            <person name="Tettelin H."/>
            <person name="Glass J.I."/>
            <person name="Rusch D."/>
            <person name="Podicherti R."/>
            <person name="Tsui H.-C.T."/>
            <person name="Winkler M.E."/>
        </authorList>
    </citation>
    <scope>NUCLEOTIDE SEQUENCE</scope>
</reference>
<dbReference type="AlphaFoldDB" id="A0A382RHN0"/>
<evidence type="ECO:0000256" key="3">
    <source>
        <dbReference type="SAM" id="Coils"/>
    </source>
</evidence>